<dbReference type="InterPro" id="IPR019432">
    <property type="entry name" value="Acyltransferase_MbtK/IucB-like"/>
</dbReference>
<accession>A0A8J3CFS3</accession>
<reference evidence="6" key="1">
    <citation type="journal article" date="2014" name="Int. J. Syst. Evol. Microbiol.">
        <title>Complete genome sequence of Corynebacterium casei LMG S-19264T (=DSM 44701T), isolated from a smear-ripened cheese.</title>
        <authorList>
            <consortium name="US DOE Joint Genome Institute (JGI-PGF)"/>
            <person name="Walter F."/>
            <person name="Albersmeier A."/>
            <person name="Kalinowski J."/>
            <person name="Ruckert C."/>
        </authorList>
    </citation>
    <scope>NUCLEOTIDE SEQUENCE</scope>
    <source>
        <strain evidence="6">CGMCC 4.5737</strain>
    </source>
</reference>
<keyword evidence="7" id="KW-1185">Reference proteome</keyword>
<dbReference type="Pfam" id="PF13523">
    <property type="entry name" value="Acetyltransf_8"/>
    <property type="match status" value="1"/>
</dbReference>
<dbReference type="GO" id="GO:0016410">
    <property type="term" value="F:N-acyltransferase activity"/>
    <property type="evidence" value="ECO:0007669"/>
    <property type="project" value="TreeGrafter"/>
</dbReference>
<dbReference type="PANTHER" id="PTHR31438:SF1">
    <property type="entry name" value="LYSINE N-ACYLTRANSFERASE C17G9.06C-RELATED"/>
    <property type="match status" value="1"/>
</dbReference>
<dbReference type="RefSeq" id="WP_189060756.1">
    <property type="nucleotide sequence ID" value="NZ_BMMK01000028.1"/>
</dbReference>
<comment type="caution">
    <text evidence="6">The sequence shown here is derived from an EMBL/GenBank/DDBJ whole genome shotgun (WGS) entry which is preliminary data.</text>
</comment>
<evidence type="ECO:0000256" key="2">
    <source>
        <dbReference type="ARBA" id="ARBA00005102"/>
    </source>
</evidence>
<feature type="domain" description="Acyltransferase MbtK/IucB-like conserved" evidence="5">
    <location>
        <begin position="41"/>
        <end position="89"/>
    </location>
</feature>
<gene>
    <name evidence="6" type="ORF">GCM10012275_48900</name>
</gene>
<organism evidence="6 7">
    <name type="scientific">Longimycelium tulufanense</name>
    <dbReference type="NCBI Taxonomy" id="907463"/>
    <lineage>
        <taxon>Bacteria</taxon>
        <taxon>Bacillati</taxon>
        <taxon>Actinomycetota</taxon>
        <taxon>Actinomycetes</taxon>
        <taxon>Pseudonocardiales</taxon>
        <taxon>Pseudonocardiaceae</taxon>
        <taxon>Longimycelium</taxon>
    </lineage>
</organism>
<dbReference type="Gene3D" id="3.40.630.30">
    <property type="match status" value="1"/>
</dbReference>
<evidence type="ECO:0000313" key="7">
    <source>
        <dbReference type="Proteomes" id="UP000637578"/>
    </source>
</evidence>
<dbReference type="SUPFAM" id="SSF55729">
    <property type="entry name" value="Acyl-CoA N-acyltransferases (Nat)"/>
    <property type="match status" value="1"/>
</dbReference>
<evidence type="ECO:0000256" key="4">
    <source>
        <dbReference type="ARBA" id="ARBA00031122"/>
    </source>
</evidence>
<dbReference type="GO" id="GO:0019290">
    <property type="term" value="P:siderophore biosynthetic process"/>
    <property type="evidence" value="ECO:0007669"/>
    <property type="project" value="InterPro"/>
</dbReference>
<dbReference type="PANTHER" id="PTHR31438">
    <property type="entry name" value="LYSINE N-ACYLTRANSFERASE C17G9.06C-RELATED"/>
    <property type="match status" value="1"/>
</dbReference>
<dbReference type="EMBL" id="BMMK01000028">
    <property type="protein sequence ID" value="GGM72516.1"/>
    <property type="molecule type" value="Genomic_DNA"/>
</dbReference>
<dbReference type="UniPathway" id="UPA00011"/>
<evidence type="ECO:0000259" key="5">
    <source>
        <dbReference type="SMART" id="SM01006"/>
    </source>
</evidence>
<dbReference type="AlphaFoldDB" id="A0A8J3CFS3"/>
<dbReference type="SMART" id="SM01006">
    <property type="entry name" value="AlcB"/>
    <property type="match status" value="1"/>
</dbReference>
<comment type="pathway">
    <text evidence="2">Siderophore biosynthesis; mycobactin biosynthesis.</text>
</comment>
<dbReference type="InterPro" id="IPR016181">
    <property type="entry name" value="Acyl_CoA_acyltransferase"/>
</dbReference>
<comment type="function">
    <text evidence="1">Acyltransferase required for the direct transfer of medium- to long-chain fatty acyl moieties from a carrier protein (MbtL) on to the epsilon-amino group of lysine residue in the mycobactin core.</text>
</comment>
<protein>
    <recommendedName>
        <fullName evidence="3">Lysine N-acyltransferase MbtK</fullName>
    </recommendedName>
    <alternativeName>
        <fullName evidence="4">Mycobactin synthase protein K</fullName>
    </alternativeName>
</protein>
<proteinExistence type="predicted"/>
<name>A0A8J3CFS3_9PSEU</name>
<dbReference type="Proteomes" id="UP000637578">
    <property type="component" value="Unassembled WGS sequence"/>
</dbReference>
<evidence type="ECO:0000313" key="6">
    <source>
        <dbReference type="EMBL" id="GGM72516.1"/>
    </source>
</evidence>
<evidence type="ECO:0000256" key="1">
    <source>
        <dbReference type="ARBA" id="ARBA00003818"/>
    </source>
</evidence>
<reference evidence="6" key="2">
    <citation type="submission" date="2020-09" db="EMBL/GenBank/DDBJ databases">
        <authorList>
            <person name="Sun Q."/>
            <person name="Zhou Y."/>
        </authorList>
    </citation>
    <scope>NUCLEOTIDE SEQUENCE</scope>
    <source>
        <strain evidence="6">CGMCC 4.5737</strain>
    </source>
</reference>
<evidence type="ECO:0000256" key="3">
    <source>
        <dbReference type="ARBA" id="ARBA00020586"/>
    </source>
</evidence>
<sequence>MTTIERSVGANSLDGLGVGGVHPEPVPGPPLPRLPRPWSVRVAAPDGADLALIHDWMGAPHVAAFWKQAWAQHRWAAELSGQLAGDHSLPCLISRDEQPVAYLEVYRVVRDRLAEHYPCRPNDLGVHLAIGELGRTGRGLGRTLLREVADGLLAADPECGRVVAEPDVRNGPSRRAFSAAGFLPVGEVSLPNKPAVLLVYPRSRKDLPL</sequence>